<name>A0A7Y9LT70_9MICC</name>
<reference evidence="1 2" key="1">
    <citation type="submission" date="2020-07" db="EMBL/GenBank/DDBJ databases">
        <title>Sequencing the genomes of 1000 actinobacteria strains.</title>
        <authorList>
            <person name="Klenk H.-P."/>
        </authorList>
    </citation>
    <scope>NUCLEOTIDE SEQUENCE [LARGE SCALE GENOMIC DNA]</scope>
    <source>
        <strain evidence="1 2">DSM 102047</strain>
    </source>
</reference>
<gene>
    <name evidence="1" type="ORF">FHU41_001352</name>
</gene>
<comment type="caution">
    <text evidence="1">The sequence shown here is derived from an EMBL/GenBank/DDBJ whole genome shotgun (WGS) entry which is preliminary data.</text>
</comment>
<accession>A0A7Y9LT70</accession>
<proteinExistence type="predicted"/>
<sequence length="103" mass="11067">MTILGTWKLAISTPIGRIPVSVEFTELDGALQGSAHSRTEAVALRQINASLTPEGERVTWSQSITKPLRLNLEFDVTVSGDSLNGFSKAGKLPRSTVTGERLS</sequence>
<dbReference type="Proteomes" id="UP000521748">
    <property type="component" value="Unassembled WGS sequence"/>
</dbReference>
<evidence type="ECO:0000313" key="2">
    <source>
        <dbReference type="Proteomes" id="UP000521748"/>
    </source>
</evidence>
<organism evidence="1 2">
    <name type="scientific">Psychromicrobium silvestre</name>
    <dbReference type="NCBI Taxonomy" id="1645614"/>
    <lineage>
        <taxon>Bacteria</taxon>
        <taxon>Bacillati</taxon>
        <taxon>Actinomycetota</taxon>
        <taxon>Actinomycetes</taxon>
        <taxon>Micrococcales</taxon>
        <taxon>Micrococcaceae</taxon>
        <taxon>Psychromicrobium</taxon>
    </lineage>
</organism>
<dbReference type="EMBL" id="JACBYQ010000001">
    <property type="protein sequence ID" value="NYE95131.1"/>
    <property type="molecule type" value="Genomic_DNA"/>
</dbReference>
<dbReference type="AlphaFoldDB" id="A0A7Y9LT70"/>
<evidence type="ECO:0000313" key="1">
    <source>
        <dbReference type="EMBL" id="NYE95131.1"/>
    </source>
</evidence>
<protein>
    <submittedName>
        <fullName evidence="1">Uncharacterized protein</fullName>
    </submittedName>
</protein>
<dbReference type="RefSeq" id="WP_179388810.1">
    <property type="nucleotide sequence ID" value="NZ_JACBYQ010000001.1"/>
</dbReference>
<keyword evidence="2" id="KW-1185">Reference proteome</keyword>